<dbReference type="Pfam" id="PF02594">
    <property type="entry name" value="DUF167"/>
    <property type="match status" value="1"/>
</dbReference>
<proteinExistence type="inferred from homology"/>
<name>A0A1H7I7C7_9GAMM</name>
<organism evidence="3 4">
    <name type="scientific">Atopomonas hussainii</name>
    <dbReference type="NCBI Taxonomy" id="1429083"/>
    <lineage>
        <taxon>Bacteria</taxon>
        <taxon>Pseudomonadati</taxon>
        <taxon>Pseudomonadota</taxon>
        <taxon>Gammaproteobacteria</taxon>
        <taxon>Pseudomonadales</taxon>
        <taxon>Pseudomonadaceae</taxon>
        <taxon>Atopomonas</taxon>
    </lineage>
</organism>
<dbReference type="InterPro" id="IPR036591">
    <property type="entry name" value="YggU-like_sf"/>
</dbReference>
<accession>A0A1H7I7C7</accession>
<gene>
    <name evidence="3" type="ORF">SAMN05216214_103218</name>
</gene>
<dbReference type="AlphaFoldDB" id="A0A1H7I7C7"/>
<dbReference type="InterPro" id="IPR003746">
    <property type="entry name" value="DUF167"/>
</dbReference>
<protein>
    <recommendedName>
        <fullName evidence="2">UPF0235 protein SAMN05216214_103218</fullName>
    </recommendedName>
</protein>
<dbReference type="Gene3D" id="3.30.1200.10">
    <property type="entry name" value="YggU-like"/>
    <property type="match status" value="1"/>
</dbReference>
<sequence length="95" mass="10604">MPELIWDNGALLLDCYLQPRASKDEFCGWHDGRMKIRLTAPPVDGQANALLIKFLAKQFGVSKSAVSLVSGQQSRQKRVRIEQPNLLPDALKLTT</sequence>
<evidence type="ECO:0000256" key="1">
    <source>
        <dbReference type="ARBA" id="ARBA00010364"/>
    </source>
</evidence>
<dbReference type="PANTHER" id="PTHR13420">
    <property type="entry name" value="UPF0235 PROTEIN C15ORF40"/>
    <property type="match status" value="1"/>
</dbReference>
<dbReference type="SMART" id="SM01152">
    <property type="entry name" value="DUF167"/>
    <property type="match status" value="1"/>
</dbReference>
<reference evidence="3 4" key="1">
    <citation type="submission" date="2016-10" db="EMBL/GenBank/DDBJ databases">
        <authorList>
            <person name="de Groot N.N."/>
        </authorList>
    </citation>
    <scope>NUCLEOTIDE SEQUENCE [LARGE SCALE GENOMIC DNA]</scope>
    <source>
        <strain evidence="3 4">JCM 19513</strain>
    </source>
</reference>
<dbReference type="SUPFAM" id="SSF69786">
    <property type="entry name" value="YggU-like"/>
    <property type="match status" value="1"/>
</dbReference>
<dbReference type="EMBL" id="FOAS01000003">
    <property type="protein sequence ID" value="SEK58473.1"/>
    <property type="molecule type" value="Genomic_DNA"/>
</dbReference>
<comment type="similarity">
    <text evidence="1 2">Belongs to the UPF0235 family.</text>
</comment>
<evidence type="ECO:0000313" key="3">
    <source>
        <dbReference type="EMBL" id="SEK58473.1"/>
    </source>
</evidence>
<dbReference type="STRING" id="1429083.GCA_001885685_00781"/>
<evidence type="ECO:0000313" key="4">
    <source>
        <dbReference type="Proteomes" id="UP000185766"/>
    </source>
</evidence>
<dbReference type="NCBIfam" id="TIGR00251">
    <property type="entry name" value="DUF167 family protein"/>
    <property type="match status" value="1"/>
</dbReference>
<keyword evidence="4" id="KW-1185">Reference proteome</keyword>
<dbReference type="Proteomes" id="UP000185766">
    <property type="component" value="Unassembled WGS sequence"/>
</dbReference>
<dbReference type="HAMAP" id="MF_00634">
    <property type="entry name" value="UPF0235"/>
    <property type="match status" value="1"/>
</dbReference>
<dbReference type="RefSeq" id="WP_074865449.1">
    <property type="nucleotide sequence ID" value="NZ_FOAS01000003.1"/>
</dbReference>
<dbReference type="GO" id="GO:0005737">
    <property type="term" value="C:cytoplasm"/>
    <property type="evidence" value="ECO:0007669"/>
    <property type="project" value="TreeGrafter"/>
</dbReference>
<dbReference type="PANTHER" id="PTHR13420:SF7">
    <property type="entry name" value="UPF0235 PROTEIN C15ORF40"/>
    <property type="match status" value="1"/>
</dbReference>
<evidence type="ECO:0000256" key="2">
    <source>
        <dbReference type="HAMAP-Rule" id="MF_00634"/>
    </source>
</evidence>